<comment type="caution">
    <text evidence="1">The sequence shown here is derived from an EMBL/GenBank/DDBJ whole genome shotgun (WGS) entry which is preliminary data.</text>
</comment>
<protein>
    <recommendedName>
        <fullName evidence="3">Peptidylprolyl isomerase</fullName>
    </recommendedName>
</protein>
<evidence type="ECO:0000313" key="1">
    <source>
        <dbReference type="EMBL" id="EJF98088.1"/>
    </source>
</evidence>
<evidence type="ECO:0008006" key="3">
    <source>
        <dbReference type="Google" id="ProtNLM"/>
    </source>
</evidence>
<gene>
    <name evidence="1" type="ORF">MEI_00909</name>
</gene>
<accession>A0ABN0GQ34</accession>
<evidence type="ECO:0000313" key="2">
    <source>
        <dbReference type="Proteomes" id="UP000008948"/>
    </source>
</evidence>
<keyword evidence="2" id="KW-1185">Reference proteome</keyword>
<sequence>MLAPSQQYWGEYGNRGLMAGEPVVLRIETLMVGRL</sequence>
<reference evidence="1 2" key="1">
    <citation type="submission" date="2012-03" db="EMBL/GenBank/DDBJ databases">
        <title>The Genome Sequence of Bartonella vinsonii subsp. arupensis str. Pm136co.</title>
        <authorList>
            <consortium name="The Broad Institute Genome Sequencing Platform"/>
            <consortium name="The Broad Institute Genome Sequencing Center for Infectious Disease"/>
            <person name="Feldgarden M."/>
            <person name="Kirby J."/>
            <person name="Kosoy M."/>
            <person name="Birtles R."/>
            <person name="Probert W.S."/>
            <person name="Chiaraviglio L."/>
            <person name="Young S.K."/>
            <person name="Zeng Q."/>
            <person name="Gargeya S."/>
            <person name="Fitzgerald M."/>
            <person name="Haas B."/>
            <person name="Abouelleil A."/>
            <person name="Alvarado L."/>
            <person name="Arachchi H.M."/>
            <person name="Berlin A."/>
            <person name="Chapman S.B."/>
            <person name="Gearin G."/>
            <person name="Goldberg J."/>
            <person name="Griggs A."/>
            <person name="Gujja S."/>
            <person name="Hansen M."/>
            <person name="Heiman D."/>
            <person name="Howarth C."/>
            <person name="Larimer J."/>
            <person name="Lui A."/>
            <person name="MacDonald P.J.P."/>
            <person name="McCowen C."/>
            <person name="Montmayeur A."/>
            <person name="Murphy C."/>
            <person name="Neiman D."/>
            <person name="Pearson M."/>
            <person name="Priest M."/>
            <person name="Roberts A."/>
            <person name="Saif S."/>
            <person name="Shea T."/>
            <person name="Sisk P."/>
            <person name="Stolte C."/>
            <person name="Sykes S."/>
            <person name="Wortman J."/>
            <person name="Nusbaum C."/>
            <person name="Birren B."/>
        </authorList>
    </citation>
    <scope>NUCLEOTIDE SEQUENCE [LARGE SCALE GENOMIC DNA]</scope>
    <source>
        <strain evidence="1 2">Pm136co</strain>
    </source>
</reference>
<proteinExistence type="predicted"/>
<dbReference type="EMBL" id="AIMH01000017">
    <property type="protein sequence ID" value="EJF98088.1"/>
    <property type="molecule type" value="Genomic_DNA"/>
</dbReference>
<organism evidence="1 2">
    <name type="scientific">Bartonella vinsonii subsp. arupensis Pm136co</name>
    <dbReference type="NCBI Taxonomy" id="1094561"/>
    <lineage>
        <taxon>Bacteria</taxon>
        <taxon>Pseudomonadati</taxon>
        <taxon>Pseudomonadota</taxon>
        <taxon>Alphaproteobacteria</taxon>
        <taxon>Hyphomicrobiales</taxon>
        <taxon>Bartonellaceae</taxon>
        <taxon>Bartonella</taxon>
    </lineage>
</organism>
<name>A0ABN0GQ34_BARVI</name>
<dbReference type="Proteomes" id="UP000008948">
    <property type="component" value="Unassembled WGS sequence"/>
</dbReference>